<gene>
    <name evidence="1" type="ordered locus">CKO_00747</name>
</gene>
<dbReference type="STRING" id="290338.CKO_00747"/>
<evidence type="ECO:0000313" key="2">
    <source>
        <dbReference type="Proteomes" id="UP000008148"/>
    </source>
</evidence>
<dbReference type="Proteomes" id="UP000008148">
    <property type="component" value="Chromosome"/>
</dbReference>
<dbReference type="AlphaFoldDB" id="A8AEI6"/>
<proteinExistence type="predicted"/>
<dbReference type="EMBL" id="CP000822">
    <property type="protein sequence ID" value="ABV11899.1"/>
    <property type="molecule type" value="Genomic_DNA"/>
</dbReference>
<keyword evidence="2" id="KW-1185">Reference proteome</keyword>
<sequence length="48" mass="5492">MLIANKKKENLLLFKKDIIETKKICKTENAAKPIGENITCSIFFLPHC</sequence>
<protein>
    <submittedName>
        <fullName evidence="1">Uncharacterized protein</fullName>
    </submittedName>
</protein>
<organism evidence="1 2">
    <name type="scientific">Citrobacter koseri (strain ATCC BAA-895 / CDC 4225-83 / SGSC4696)</name>
    <dbReference type="NCBI Taxonomy" id="290338"/>
    <lineage>
        <taxon>Bacteria</taxon>
        <taxon>Pseudomonadati</taxon>
        <taxon>Pseudomonadota</taxon>
        <taxon>Gammaproteobacteria</taxon>
        <taxon>Enterobacterales</taxon>
        <taxon>Enterobacteriaceae</taxon>
        <taxon>Citrobacter</taxon>
    </lineage>
</organism>
<accession>A8AEI6</accession>
<evidence type="ECO:0000313" key="1">
    <source>
        <dbReference type="EMBL" id="ABV11899.1"/>
    </source>
</evidence>
<dbReference type="HOGENOM" id="CLU_3150995_0_0_6"/>
<name>A8AEI6_CITK8</name>
<reference evidence="1 2" key="1">
    <citation type="submission" date="2007-08" db="EMBL/GenBank/DDBJ databases">
        <authorList>
            <consortium name="The Citrobacter koseri Genome Sequencing Project"/>
            <person name="McClelland M."/>
            <person name="Sanderson E.K."/>
            <person name="Porwollik S."/>
            <person name="Spieth J."/>
            <person name="Clifton W.S."/>
            <person name="Latreille P."/>
            <person name="Courtney L."/>
            <person name="Wang C."/>
            <person name="Pepin K."/>
            <person name="Bhonagiri V."/>
            <person name="Nash W."/>
            <person name="Johnson M."/>
            <person name="Thiruvilangam P."/>
            <person name="Wilson R."/>
        </authorList>
    </citation>
    <scope>NUCLEOTIDE SEQUENCE [LARGE SCALE GENOMIC DNA]</scope>
    <source>
        <strain evidence="2">ATCC BAA-895 / CDC 4225-83 / SGSC4696</strain>
    </source>
</reference>
<dbReference type="KEGG" id="cko:CKO_00747"/>